<name>A0A8X6FP04_TRICU</name>
<dbReference type="EMBL" id="BMAO01022880">
    <property type="protein sequence ID" value="GFQ85223.1"/>
    <property type="molecule type" value="Genomic_DNA"/>
</dbReference>
<evidence type="ECO:0000313" key="1">
    <source>
        <dbReference type="EMBL" id="GFQ85223.1"/>
    </source>
</evidence>
<evidence type="ECO:0000313" key="2">
    <source>
        <dbReference type="Proteomes" id="UP000887116"/>
    </source>
</evidence>
<dbReference type="Proteomes" id="UP000887116">
    <property type="component" value="Unassembled WGS sequence"/>
</dbReference>
<gene>
    <name evidence="1" type="ORF">TNCT_91041</name>
</gene>
<dbReference type="AlphaFoldDB" id="A0A8X6FP04"/>
<sequence>MLFPDEPYSSVHPDIIGVYPSGGKLSQGTILRSRSDVGFGSGRVMVYMLASPLIGAPISTSFELEL</sequence>
<organism evidence="1 2">
    <name type="scientific">Trichonephila clavata</name>
    <name type="common">Joro spider</name>
    <name type="synonym">Nephila clavata</name>
    <dbReference type="NCBI Taxonomy" id="2740835"/>
    <lineage>
        <taxon>Eukaryota</taxon>
        <taxon>Metazoa</taxon>
        <taxon>Ecdysozoa</taxon>
        <taxon>Arthropoda</taxon>
        <taxon>Chelicerata</taxon>
        <taxon>Arachnida</taxon>
        <taxon>Araneae</taxon>
        <taxon>Araneomorphae</taxon>
        <taxon>Entelegynae</taxon>
        <taxon>Araneoidea</taxon>
        <taxon>Nephilidae</taxon>
        <taxon>Trichonephila</taxon>
    </lineage>
</organism>
<comment type="caution">
    <text evidence="1">The sequence shown here is derived from an EMBL/GenBank/DDBJ whole genome shotgun (WGS) entry which is preliminary data.</text>
</comment>
<reference evidence="1" key="1">
    <citation type="submission" date="2020-07" db="EMBL/GenBank/DDBJ databases">
        <title>Multicomponent nature underlies the extraordinary mechanical properties of spider dragline silk.</title>
        <authorList>
            <person name="Kono N."/>
            <person name="Nakamura H."/>
            <person name="Mori M."/>
            <person name="Yoshida Y."/>
            <person name="Ohtoshi R."/>
            <person name="Malay A.D."/>
            <person name="Moran D.A.P."/>
            <person name="Tomita M."/>
            <person name="Numata K."/>
            <person name="Arakawa K."/>
        </authorList>
    </citation>
    <scope>NUCLEOTIDE SEQUENCE</scope>
</reference>
<proteinExistence type="predicted"/>
<protein>
    <submittedName>
        <fullName evidence="1">Uncharacterized protein</fullName>
    </submittedName>
</protein>
<accession>A0A8X6FP04</accession>
<keyword evidence="2" id="KW-1185">Reference proteome</keyword>